<keyword evidence="12" id="KW-0234">DNA repair</keyword>
<dbReference type="GO" id="GO:0032357">
    <property type="term" value="F:oxidized purine DNA binding"/>
    <property type="evidence" value="ECO:0007669"/>
    <property type="project" value="TreeGrafter"/>
</dbReference>
<dbReference type="GO" id="GO:0006284">
    <property type="term" value="P:base-excision repair"/>
    <property type="evidence" value="ECO:0007669"/>
    <property type="project" value="UniProtKB-UniRule"/>
</dbReference>
<evidence type="ECO:0000256" key="8">
    <source>
        <dbReference type="ARBA" id="ARBA00022801"/>
    </source>
</evidence>
<dbReference type="GO" id="GO:0034039">
    <property type="term" value="F:8-oxo-7,8-dihydroguanine DNA N-glycosylase activity"/>
    <property type="evidence" value="ECO:0007669"/>
    <property type="project" value="TreeGrafter"/>
</dbReference>
<dbReference type="InterPro" id="IPR029119">
    <property type="entry name" value="MutY_C"/>
</dbReference>
<dbReference type="PANTHER" id="PTHR42944:SF1">
    <property type="entry name" value="ADENINE DNA GLYCOSYLASE"/>
    <property type="match status" value="1"/>
</dbReference>
<keyword evidence="5" id="KW-0004">4Fe-4S</keyword>
<evidence type="ECO:0000256" key="6">
    <source>
        <dbReference type="ARBA" id="ARBA00022723"/>
    </source>
</evidence>
<dbReference type="InterPro" id="IPR044298">
    <property type="entry name" value="MIG/MutY"/>
</dbReference>
<dbReference type="Proteomes" id="UP000000742">
    <property type="component" value="Chromosome"/>
</dbReference>
<sequence length="373" mass="43062">MDLLLVYHFGGMNVKENVQQILEHFHIEQFQHDLIDWFRTEQRDLPWRKDKDPYKIWVSEVMLQQTRVDTVIPYFYQFIEKFPTLDALADAKEEEVLKAWEGLGYYSRVRNLHAAVKEVKEKYGGRVPASKEQFSSLKGVGPYTTGAVLSIAYGIPEPAVDGNVMRVLSRIFYITDDIARASTRKKFEQIVSCIISHDDPSDFNQALMELGALVCTPKNPSCFLCPVQRHCRAFAEGVEAELPVKTKGKAPKHVAFRAIVLTNEEGKIRIEKRPSSGLLANLWQFPNDEYAPTSNEQAFIKEISERYHVVLRSIQRIGTFEHVFSHIVWHIEAYKGNALELQMGDETNKWVTVDELNQYAFPVIYQKIWQAYE</sequence>
<dbReference type="FunFam" id="1.10.1670.10:FF:000002">
    <property type="entry name" value="Adenine DNA glycosylase"/>
    <property type="match status" value="1"/>
</dbReference>
<comment type="catalytic activity">
    <reaction evidence="1 15">
        <text>Hydrolyzes free adenine bases from 7,8-dihydro-8-oxoguanine:adenine mismatched double-stranded DNA, leaving an apurinic site.</text>
        <dbReference type="EC" id="3.2.2.31"/>
    </reaction>
</comment>
<dbReference type="FunFam" id="1.10.340.30:FF:000010">
    <property type="entry name" value="Adenine DNA glycosylase"/>
    <property type="match status" value="1"/>
</dbReference>
<dbReference type="Gene3D" id="3.90.79.10">
    <property type="entry name" value="Nucleoside Triphosphate Pyrophosphohydrolase"/>
    <property type="match status" value="1"/>
</dbReference>
<name>B7GII9_ANOFW</name>
<evidence type="ECO:0000256" key="15">
    <source>
        <dbReference type="RuleBase" id="RU365096"/>
    </source>
</evidence>
<dbReference type="InterPro" id="IPR000445">
    <property type="entry name" value="HhH_motif"/>
</dbReference>
<dbReference type="NCBIfam" id="TIGR01084">
    <property type="entry name" value="mutY"/>
    <property type="match status" value="1"/>
</dbReference>
<dbReference type="InterPro" id="IPR005760">
    <property type="entry name" value="A/G_AdeGlyc_MutY"/>
</dbReference>
<dbReference type="SUPFAM" id="SSF48150">
    <property type="entry name" value="DNA-glycosylase"/>
    <property type="match status" value="1"/>
</dbReference>
<dbReference type="STRING" id="491915.Aflv_0352"/>
<evidence type="ECO:0000313" key="18">
    <source>
        <dbReference type="Proteomes" id="UP000000742"/>
    </source>
</evidence>
<evidence type="ECO:0000256" key="12">
    <source>
        <dbReference type="ARBA" id="ARBA00023204"/>
    </source>
</evidence>
<dbReference type="Pfam" id="PF00633">
    <property type="entry name" value="HHH"/>
    <property type="match status" value="1"/>
</dbReference>
<keyword evidence="7 15" id="KW-0227">DNA damage</keyword>
<dbReference type="InterPro" id="IPR015797">
    <property type="entry name" value="NUDIX_hydrolase-like_dom_sf"/>
</dbReference>
<keyword evidence="13 15" id="KW-0326">Glycosidase</keyword>
<dbReference type="EC" id="3.2.2.31" evidence="3 15"/>
<dbReference type="GO" id="GO:0046872">
    <property type="term" value="F:metal ion binding"/>
    <property type="evidence" value="ECO:0007669"/>
    <property type="project" value="UniProtKB-UniRule"/>
</dbReference>
<dbReference type="GO" id="GO:0051539">
    <property type="term" value="F:4 iron, 4 sulfur cluster binding"/>
    <property type="evidence" value="ECO:0007669"/>
    <property type="project" value="UniProtKB-UniRule"/>
</dbReference>
<dbReference type="Gene3D" id="1.10.340.30">
    <property type="entry name" value="Hypothetical protein, domain 2"/>
    <property type="match status" value="1"/>
</dbReference>
<evidence type="ECO:0000256" key="1">
    <source>
        <dbReference type="ARBA" id="ARBA00000843"/>
    </source>
</evidence>
<dbReference type="eggNOG" id="COG1194">
    <property type="taxonomic scope" value="Bacteria"/>
</dbReference>
<comment type="cofactor">
    <cofactor evidence="15">
        <name>[4Fe-4S] cluster</name>
        <dbReference type="ChEBI" id="CHEBI:49883"/>
    </cofactor>
    <text evidence="15">Binds 1 [4Fe-4S] cluster.</text>
</comment>
<evidence type="ECO:0000313" key="17">
    <source>
        <dbReference type="EMBL" id="ACJ32736.1"/>
    </source>
</evidence>
<keyword evidence="9 15" id="KW-0408">Iron</keyword>
<feature type="domain" description="HhH-GPD" evidence="16">
    <location>
        <begin position="62"/>
        <end position="213"/>
    </location>
</feature>
<evidence type="ECO:0000256" key="10">
    <source>
        <dbReference type="ARBA" id="ARBA00023014"/>
    </source>
</evidence>
<dbReference type="Pfam" id="PF14815">
    <property type="entry name" value="NUDIX_4"/>
    <property type="match status" value="1"/>
</dbReference>
<gene>
    <name evidence="17" type="primary">mutY</name>
    <name evidence="17" type="ordered locus">Aflv_0352</name>
</gene>
<organism evidence="17 18">
    <name type="scientific">Anoxybacillus flavithermus (strain DSM 21510 / WK1)</name>
    <dbReference type="NCBI Taxonomy" id="491915"/>
    <lineage>
        <taxon>Bacteria</taxon>
        <taxon>Bacillati</taxon>
        <taxon>Bacillota</taxon>
        <taxon>Bacilli</taxon>
        <taxon>Bacillales</taxon>
        <taxon>Anoxybacillaceae</taxon>
        <taxon>Anoxybacillus</taxon>
    </lineage>
</organism>
<keyword evidence="6" id="KW-0479">Metal-binding</keyword>
<evidence type="ECO:0000259" key="16">
    <source>
        <dbReference type="SMART" id="SM00478"/>
    </source>
</evidence>
<dbReference type="HOGENOM" id="CLU_012862_0_0_9"/>
<protein>
    <recommendedName>
        <fullName evidence="4 15">Adenine DNA glycosylase</fullName>
        <ecNumber evidence="3 15">3.2.2.31</ecNumber>
    </recommendedName>
</protein>
<dbReference type="SUPFAM" id="SSF55811">
    <property type="entry name" value="Nudix"/>
    <property type="match status" value="1"/>
</dbReference>
<dbReference type="EMBL" id="CP000922">
    <property type="protein sequence ID" value="ACJ32736.1"/>
    <property type="molecule type" value="Genomic_DNA"/>
</dbReference>
<keyword evidence="8" id="KW-0378">Hydrolase</keyword>
<comment type="similarity">
    <text evidence="2 15">Belongs to the Nth/MutY family.</text>
</comment>
<dbReference type="InterPro" id="IPR003265">
    <property type="entry name" value="HhH-GPD_domain"/>
</dbReference>
<proteinExistence type="inferred from homology"/>
<accession>B7GII9</accession>
<dbReference type="GO" id="GO:0035485">
    <property type="term" value="F:adenine/guanine mispair binding"/>
    <property type="evidence" value="ECO:0007669"/>
    <property type="project" value="TreeGrafter"/>
</dbReference>
<reference evidence="17 18" key="1">
    <citation type="journal article" date="2008" name="Genome Biol.">
        <title>Encapsulated in silica: genome, proteome and physiology of the thermophilic bacterium Anoxybacillus flavithermus WK1.</title>
        <authorList>
            <person name="Saw J.H."/>
            <person name="Mountain B.W."/>
            <person name="Feng L."/>
            <person name="Omelchenko M.V."/>
            <person name="Hou S."/>
            <person name="Saito J.A."/>
            <person name="Stott M.B."/>
            <person name="Li D."/>
            <person name="Zhao G."/>
            <person name="Wu J."/>
            <person name="Galperin M.Y."/>
            <person name="Koonin E.V."/>
            <person name="Makarova K.S."/>
            <person name="Wolf Y.I."/>
            <person name="Rigden D.J."/>
            <person name="Dunfield P.F."/>
            <person name="Wang L."/>
            <person name="Alam M."/>
        </authorList>
    </citation>
    <scope>NUCLEOTIDE SEQUENCE [LARGE SCALE GENOMIC DNA]</scope>
    <source>
        <strain evidence="18">DSM 21510 / WK1</strain>
    </source>
</reference>
<dbReference type="CDD" id="cd03431">
    <property type="entry name" value="NUDIX_DNA_Glycosylase_C-MutY"/>
    <property type="match status" value="1"/>
</dbReference>
<evidence type="ECO:0000256" key="7">
    <source>
        <dbReference type="ARBA" id="ARBA00022763"/>
    </source>
</evidence>
<evidence type="ECO:0000256" key="3">
    <source>
        <dbReference type="ARBA" id="ARBA00012045"/>
    </source>
</evidence>
<dbReference type="AlphaFoldDB" id="B7GII9"/>
<keyword evidence="11" id="KW-0238">DNA-binding</keyword>
<dbReference type="GO" id="GO:0000701">
    <property type="term" value="F:purine-specific mismatch base pair DNA N-glycosylase activity"/>
    <property type="evidence" value="ECO:0007669"/>
    <property type="project" value="UniProtKB-EC"/>
</dbReference>
<evidence type="ECO:0000256" key="9">
    <source>
        <dbReference type="ARBA" id="ARBA00023004"/>
    </source>
</evidence>
<dbReference type="KEGG" id="afl:Aflv_0352"/>
<keyword evidence="10" id="KW-0411">Iron-sulfur</keyword>
<comment type="function">
    <text evidence="15">Adenine glycosylase active on G-A mispairs.</text>
</comment>
<dbReference type="Gene3D" id="1.10.1670.10">
    <property type="entry name" value="Helix-hairpin-Helix base-excision DNA repair enzymes (C-terminal)"/>
    <property type="match status" value="1"/>
</dbReference>
<evidence type="ECO:0000256" key="11">
    <source>
        <dbReference type="ARBA" id="ARBA00023125"/>
    </source>
</evidence>
<dbReference type="InterPro" id="IPR011257">
    <property type="entry name" value="DNA_glycosylase"/>
</dbReference>
<dbReference type="Pfam" id="PF00730">
    <property type="entry name" value="HhH-GPD"/>
    <property type="match status" value="1"/>
</dbReference>
<evidence type="ECO:0000256" key="2">
    <source>
        <dbReference type="ARBA" id="ARBA00008343"/>
    </source>
</evidence>
<evidence type="ECO:0000256" key="13">
    <source>
        <dbReference type="ARBA" id="ARBA00023295"/>
    </source>
</evidence>
<dbReference type="SMART" id="SM00478">
    <property type="entry name" value="ENDO3c"/>
    <property type="match status" value="1"/>
</dbReference>
<evidence type="ECO:0000256" key="5">
    <source>
        <dbReference type="ARBA" id="ARBA00022485"/>
    </source>
</evidence>
<comment type="function">
    <text evidence="14">Base excision repair (BER) glycosylase that initiates repair of A:oxoG to C:G by removing the inappropriately paired adenine base from the DNA backbone, generating an abasic site product. 8-oxoguanine (oxoG) is a genotoxic DNA lesion resulting from oxidation of guanine; this residue is misread by replicative DNA polymerases, that insert adenine instead of cytosine opposite the oxidized damaged base. Shows a powerful dicrimination of A versus C, since it does not cleave cytosine in oxoG:C pairs. May also be able to remove adenine from A:G mispairs, although this activity may not be physiologically relevant.</text>
</comment>
<dbReference type="GO" id="GO:0006298">
    <property type="term" value="P:mismatch repair"/>
    <property type="evidence" value="ECO:0007669"/>
    <property type="project" value="TreeGrafter"/>
</dbReference>
<evidence type="ECO:0000256" key="14">
    <source>
        <dbReference type="ARBA" id="ARBA00058550"/>
    </source>
</evidence>
<dbReference type="CDD" id="cd00056">
    <property type="entry name" value="ENDO3c"/>
    <property type="match status" value="1"/>
</dbReference>
<dbReference type="InterPro" id="IPR023170">
    <property type="entry name" value="HhH_base_excis_C"/>
</dbReference>
<dbReference type="PANTHER" id="PTHR42944">
    <property type="entry name" value="ADENINE DNA GLYCOSYLASE"/>
    <property type="match status" value="1"/>
</dbReference>
<evidence type="ECO:0000256" key="4">
    <source>
        <dbReference type="ARBA" id="ARBA00022023"/>
    </source>
</evidence>